<dbReference type="GO" id="GO:0005737">
    <property type="term" value="C:cytoplasm"/>
    <property type="evidence" value="ECO:0007669"/>
    <property type="project" value="TreeGrafter"/>
</dbReference>
<protein>
    <recommendedName>
        <fullName evidence="1">NAD-dependent epimerase/dehydratase domain-containing protein</fullName>
    </recommendedName>
</protein>
<dbReference type="AlphaFoldDB" id="A0A6J4VKX2"/>
<dbReference type="EMBL" id="CADCWP010000256">
    <property type="protein sequence ID" value="CAA9581049.1"/>
    <property type="molecule type" value="Genomic_DNA"/>
</dbReference>
<gene>
    <name evidence="2" type="ORF">AVDCRST_MAG86-2799</name>
</gene>
<dbReference type="Pfam" id="PF01370">
    <property type="entry name" value="Epimerase"/>
    <property type="match status" value="1"/>
</dbReference>
<reference evidence="2" key="1">
    <citation type="submission" date="2020-02" db="EMBL/GenBank/DDBJ databases">
        <authorList>
            <person name="Meier V. D."/>
        </authorList>
    </citation>
    <scope>NUCLEOTIDE SEQUENCE</scope>
    <source>
        <strain evidence="2">AVDCRST_MAG86</strain>
    </source>
</reference>
<dbReference type="InterPro" id="IPR051783">
    <property type="entry name" value="NAD(P)-dependent_oxidoreduct"/>
</dbReference>
<dbReference type="PANTHER" id="PTHR48079">
    <property type="entry name" value="PROTEIN YEEZ"/>
    <property type="match status" value="1"/>
</dbReference>
<organism evidence="2">
    <name type="scientific">uncultured Truepera sp</name>
    <dbReference type="NCBI Taxonomy" id="543023"/>
    <lineage>
        <taxon>Bacteria</taxon>
        <taxon>Thermotogati</taxon>
        <taxon>Deinococcota</taxon>
        <taxon>Deinococci</taxon>
        <taxon>Trueperales</taxon>
        <taxon>Trueperaceae</taxon>
        <taxon>Truepera</taxon>
        <taxon>environmental samples</taxon>
    </lineage>
</organism>
<sequence length="310" mass="33109">MRVFVTGATGFVGSAAVRALLGAGHKVTGLVRDRGRAAPLEQLGMRSILGEMLEPESYRAAAAQADVVINAAQYSVSGRLTKRKVVQINHADEVMTTALAQVCLEHGLTLIYTNGCFGYGDHGDAWIDETTPLQPSPMGEGHAKTVTELGRLQAQGLKLVILTAGFVYGPGGLFKTSFYDTLEKGQLRVFGSGQNYWSVVHIDDLAQAFVSSLSAPHDTYNIVDDAPLRLCELVDTLTSAAGRARVGTVPPWLLGLLIGPPVVASLTTSFRVSNTKAKAELGWKPRYPSFGAGLPGVLKELRHPNLLEKA</sequence>
<dbReference type="InterPro" id="IPR001509">
    <property type="entry name" value="Epimerase_deHydtase"/>
</dbReference>
<feature type="domain" description="NAD-dependent epimerase/dehydratase" evidence="1">
    <location>
        <begin position="3"/>
        <end position="222"/>
    </location>
</feature>
<evidence type="ECO:0000259" key="1">
    <source>
        <dbReference type="Pfam" id="PF01370"/>
    </source>
</evidence>
<dbReference type="PANTHER" id="PTHR48079:SF6">
    <property type="entry name" value="NAD(P)-BINDING DOMAIN-CONTAINING PROTEIN-RELATED"/>
    <property type="match status" value="1"/>
</dbReference>
<proteinExistence type="predicted"/>
<name>A0A6J4VKX2_9DEIN</name>
<dbReference type="InterPro" id="IPR036291">
    <property type="entry name" value="NAD(P)-bd_dom_sf"/>
</dbReference>
<dbReference type="SUPFAM" id="SSF51735">
    <property type="entry name" value="NAD(P)-binding Rossmann-fold domains"/>
    <property type="match status" value="1"/>
</dbReference>
<dbReference type="GO" id="GO:0004029">
    <property type="term" value="F:aldehyde dehydrogenase (NAD+) activity"/>
    <property type="evidence" value="ECO:0007669"/>
    <property type="project" value="TreeGrafter"/>
</dbReference>
<accession>A0A6J4VKX2</accession>
<evidence type="ECO:0000313" key="2">
    <source>
        <dbReference type="EMBL" id="CAA9581049.1"/>
    </source>
</evidence>
<dbReference type="Gene3D" id="3.40.50.720">
    <property type="entry name" value="NAD(P)-binding Rossmann-like Domain"/>
    <property type="match status" value="1"/>
</dbReference>